<dbReference type="InterPro" id="IPR011009">
    <property type="entry name" value="Kinase-like_dom_sf"/>
</dbReference>
<dbReference type="EMBL" id="LN831790">
    <property type="protein sequence ID" value="CQR66065.1"/>
    <property type="molecule type" value="Genomic_DNA"/>
</dbReference>
<dbReference type="KEGG" id="sle:sle_66110"/>
<evidence type="ECO:0000313" key="1">
    <source>
        <dbReference type="EMBL" id="CQR66065.1"/>
    </source>
</evidence>
<reference evidence="1 2" key="1">
    <citation type="submission" date="2015-02" db="EMBL/GenBank/DDBJ databases">
        <authorList>
            <person name="Gomez-Escribano P.J."/>
        </authorList>
    </citation>
    <scope>NUCLEOTIDE SEQUENCE [LARGE SCALE GENOMIC DNA]</scope>
    <source>
        <strain evidence="2">C34 (DSM 42122 / NRRL B-24963)</strain>
    </source>
</reference>
<dbReference type="Proteomes" id="UP000035016">
    <property type="component" value="Chromosome Chromosome"/>
</dbReference>
<dbReference type="SUPFAM" id="SSF56112">
    <property type="entry name" value="Protein kinase-like (PK-like)"/>
    <property type="match status" value="1"/>
</dbReference>
<protein>
    <submittedName>
        <fullName evidence="1">Hypothetical_p</fullName>
    </submittedName>
</protein>
<gene>
    <name evidence="1" type="primary">sle_66110</name>
</gene>
<dbReference type="RefSeq" id="WP_049976881.1">
    <property type="nucleotide sequence ID" value="NZ_AZSD01000433.1"/>
</dbReference>
<organism evidence="1 2">
    <name type="scientific">Streptomyces leeuwenhoekii</name>
    <dbReference type="NCBI Taxonomy" id="1437453"/>
    <lineage>
        <taxon>Bacteria</taxon>
        <taxon>Bacillati</taxon>
        <taxon>Actinomycetota</taxon>
        <taxon>Actinomycetes</taxon>
        <taxon>Kitasatosporales</taxon>
        <taxon>Streptomycetaceae</taxon>
        <taxon>Streptomyces</taxon>
    </lineage>
</organism>
<proteinExistence type="predicted"/>
<accession>A0A0F7W247</accession>
<dbReference type="Gene3D" id="3.90.1200.10">
    <property type="match status" value="1"/>
</dbReference>
<dbReference type="AlphaFoldDB" id="A0A0F7W247"/>
<sequence>MNGGATGVAYVARGLDEVPAVTRLLTRLGLGDLPPDEVSGAVGRNDNWVGTTTGGADVFIKRVHGVEPERSLRIRRLMRFEQFVRAGNPTSAPRCLGWDESAGVFVHRRVPDAVSGSVLMIREQFTPDLARRTAEILAGLHSSTLEPRPELDDPVTLLPSSRLMEGLPLPLFERCSAAQLQAWSLMQKDGELCEAVGALETASAAARPSPAHCDLRVDQILVDGSGTVLLTDWEEFRLADPARDTGGFVGEWLYRAVLDVPTTRGDDPSAPATVTELDERTIVTRGIAKLERLRPLITAFWNAYTEARPVDRDMAARTAAYAGWHLLDRLLAGAMNVSRLQPIQRAAAGIGRRVLIAPDRAVPALGLGAPLAGGPGK</sequence>
<evidence type="ECO:0000313" key="2">
    <source>
        <dbReference type="Proteomes" id="UP000035016"/>
    </source>
</evidence>
<dbReference type="NCBIfam" id="NF038156">
    <property type="entry name" value="lant_syn_V_LxmK"/>
    <property type="match status" value="1"/>
</dbReference>
<name>A0A0F7W247_STRLW</name>